<protein>
    <submittedName>
        <fullName evidence="1">Uncharacterized protein</fullName>
    </submittedName>
</protein>
<dbReference type="STRING" id="29435.SAMN05216588_1087"/>
<proteinExistence type="predicted"/>
<dbReference type="Proteomes" id="UP000198606">
    <property type="component" value="Unassembled WGS sequence"/>
</dbReference>
<organism evidence="1 2">
    <name type="scientific">Phytopseudomonas flavescens</name>
    <dbReference type="NCBI Taxonomy" id="29435"/>
    <lineage>
        <taxon>Bacteria</taxon>
        <taxon>Pseudomonadati</taxon>
        <taxon>Pseudomonadota</taxon>
        <taxon>Gammaproteobacteria</taxon>
        <taxon>Pseudomonadales</taxon>
        <taxon>Pseudomonadaceae</taxon>
        <taxon>Phytopseudomonas</taxon>
    </lineage>
</organism>
<dbReference type="AlphaFoldDB" id="A0A1G8FR74"/>
<dbReference type="InterPro" id="IPR046788">
    <property type="entry name" value="Methyltransf_35"/>
</dbReference>
<reference evidence="1 2" key="1">
    <citation type="submission" date="2016-10" db="EMBL/GenBank/DDBJ databases">
        <authorList>
            <person name="de Groot N.N."/>
        </authorList>
    </citation>
    <scope>NUCLEOTIDE SEQUENCE [LARGE SCALE GENOMIC DNA]</scope>
    <source>
        <strain evidence="1 2">LMG 18387</strain>
    </source>
</reference>
<evidence type="ECO:0000313" key="1">
    <source>
        <dbReference type="EMBL" id="SDH84594.1"/>
    </source>
</evidence>
<dbReference type="RefSeq" id="WP_084304998.1">
    <property type="nucleotide sequence ID" value="NZ_FNDG01000008.1"/>
</dbReference>
<gene>
    <name evidence="1" type="ORF">SAMN05216588_1087</name>
</gene>
<dbReference type="Pfam" id="PF20553">
    <property type="entry name" value="Methyltransf_35"/>
    <property type="match status" value="1"/>
</dbReference>
<dbReference type="EMBL" id="FNDG01000008">
    <property type="protein sequence ID" value="SDH84594.1"/>
    <property type="molecule type" value="Genomic_DNA"/>
</dbReference>
<accession>A0A1G8FR74</accession>
<name>A0A1G8FR74_9GAMM</name>
<evidence type="ECO:0000313" key="2">
    <source>
        <dbReference type="Proteomes" id="UP000198606"/>
    </source>
</evidence>
<sequence>MSAGGNIPYHLRQNKAIERNLFIDLLTRVGRYFNVSDFQYIGFGGPFLEDFKHLHSSLRISNMISLEMDGNVFSRQKFNKPSSCIALRKESSSDFLNSFDFDAADNLIVWFDYATPQISIQLAELQQLVEKLSHGDIFKVTVNATPVSLGHADAKAEILNRRAETARARLGEYAPAHINPSDVNTKNYPALLLKALINAAKHGLAGDSSLVLEPLVSFAYTDGQQMLTLCCVLLNAEERDQFFDKTRLRSWPFYNDCIQAPKSISVPVLSLKERVHVESMLPGATADEIFEDLNYYVGKDDQSARDEMSNFISFYRMYPWYSRVVI</sequence>